<dbReference type="Gene3D" id="3.50.50.60">
    <property type="entry name" value="FAD/NAD(P)-binding domain"/>
    <property type="match status" value="2"/>
</dbReference>
<keyword evidence="3" id="KW-0560">Oxidoreductase</keyword>
<dbReference type="InterPro" id="IPR050346">
    <property type="entry name" value="FMO-like"/>
</dbReference>
<protein>
    <recommendedName>
        <fullName evidence="6">L-ornithine N(5)-oxygenase</fullName>
    </recommendedName>
</protein>
<keyword evidence="5" id="KW-1185">Reference proteome</keyword>
<dbReference type="InterPro" id="IPR036188">
    <property type="entry name" value="FAD/NAD-bd_sf"/>
</dbReference>
<evidence type="ECO:0000313" key="4">
    <source>
        <dbReference type="EMBL" id="KIW06763.1"/>
    </source>
</evidence>
<dbReference type="GO" id="GO:0016491">
    <property type="term" value="F:oxidoreductase activity"/>
    <property type="evidence" value="ECO:0007669"/>
    <property type="project" value="UniProtKB-KW"/>
</dbReference>
<keyword evidence="2" id="KW-0274">FAD</keyword>
<proteinExistence type="predicted"/>
<dbReference type="Pfam" id="PF13738">
    <property type="entry name" value="Pyr_redox_3"/>
    <property type="match status" value="1"/>
</dbReference>
<dbReference type="OrthoDB" id="2915840at2759"/>
<evidence type="ECO:0000313" key="5">
    <source>
        <dbReference type="Proteomes" id="UP000053259"/>
    </source>
</evidence>
<dbReference type="Proteomes" id="UP000053259">
    <property type="component" value="Unassembled WGS sequence"/>
</dbReference>
<sequence length="507" mass="56538">MTEFSDRPMSVPKGAKLLHHLPEASLVTEYLENYCDNHVYDGTSLRERITFNCEVRAIRKVENVWHIRAVTGSEENIYRTSKLVMASGLYTLPNMPELPNIEVFLGKIVHQIDFGRSKVLEDPNVKNVVVLGGAKSAGDIAYASVKAGKSVSWVLRENGSGAATFTQPKGKLWYKNTPEIATTRLTSLFTPSIYTPQNFIFKLCHSTARGRSLMKTLFVSADRDILALGNFRNRVGARPGFEKLECTPNLFWLNGFVGMVQQHDFWQTIAENVDVHRSDIANVNSDRIELRDGTSIVADAILCGTGFSRSFALFESPSAMDLGLPVPLKSATKATVEWEKFEKEADEAIVQTFPELANPPPCRPSPATAYRLYNLIAPLDDDSVVFLGYLGVLNAFYTAECQSVWATAYLDKKISLPSREERIKDIAKMNAFSKRRYPFLGQDGAAINYDMVGYCDRLLKQVGLSSHLKTSWWKYWFGVNNASTLTGIKDEYLGLFGDKVGTSRSAG</sequence>
<dbReference type="AlphaFoldDB" id="A0A0D2AIN5"/>
<dbReference type="RefSeq" id="XP_016216632.1">
    <property type="nucleotide sequence ID" value="XM_016355496.1"/>
</dbReference>
<organism evidence="4 5">
    <name type="scientific">Verruconis gallopava</name>
    <dbReference type="NCBI Taxonomy" id="253628"/>
    <lineage>
        <taxon>Eukaryota</taxon>
        <taxon>Fungi</taxon>
        <taxon>Dikarya</taxon>
        <taxon>Ascomycota</taxon>
        <taxon>Pezizomycotina</taxon>
        <taxon>Dothideomycetes</taxon>
        <taxon>Pleosporomycetidae</taxon>
        <taxon>Venturiales</taxon>
        <taxon>Sympoventuriaceae</taxon>
        <taxon>Verruconis</taxon>
    </lineage>
</organism>
<accession>A0A0D2AIN5</accession>
<evidence type="ECO:0008006" key="6">
    <source>
        <dbReference type="Google" id="ProtNLM"/>
    </source>
</evidence>
<dbReference type="PANTHER" id="PTHR23023">
    <property type="entry name" value="DIMETHYLANILINE MONOOXYGENASE"/>
    <property type="match status" value="1"/>
</dbReference>
<dbReference type="GeneID" id="27310425"/>
<dbReference type="SUPFAM" id="SSF51905">
    <property type="entry name" value="FAD/NAD(P)-binding domain"/>
    <property type="match status" value="2"/>
</dbReference>
<dbReference type="VEuPathDB" id="FungiDB:PV09_02452"/>
<gene>
    <name evidence="4" type="ORF">PV09_02452</name>
</gene>
<reference evidence="4 5" key="1">
    <citation type="submission" date="2015-01" db="EMBL/GenBank/DDBJ databases">
        <title>The Genome Sequence of Ochroconis gallopava CBS43764.</title>
        <authorList>
            <consortium name="The Broad Institute Genomics Platform"/>
            <person name="Cuomo C."/>
            <person name="de Hoog S."/>
            <person name="Gorbushina A."/>
            <person name="Stielow B."/>
            <person name="Teixiera M."/>
            <person name="Abouelleil A."/>
            <person name="Chapman S.B."/>
            <person name="Priest M."/>
            <person name="Young S.K."/>
            <person name="Wortman J."/>
            <person name="Nusbaum C."/>
            <person name="Birren B."/>
        </authorList>
    </citation>
    <scope>NUCLEOTIDE SEQUENCE [LARGE SCALE GENOMIC DNA]</scope>
    <source>
        <strain evidence="4 5">CBS 43764</strain>
    </source>
</reference>
<dbReference type="HOGENOM" id="CLU_019225_2_0_1"/>
<keyword evidence="1" id="KW-0285">Flavoprotein</keyword>
<evidence type="ECO:0000256" key="3">
    <source>
        <dbReference type="ARBA" id="ARBA00023002"/>
    </source>
</evidence>
<dbReference type="InParanoid" id="A0A0D2AIN5"/>
<evidence type="ECO:0000256" key="1">
    <source>
        <dbReference type="ARBA" id="ARBA00022630"/>
    </source>
</evidence>
<dbReference type="EMBL" id="KN847534">
    <property type="protein sequence ID" value="KIW06763.1"/>
    <property type="molecule type" value="Genomic_DNA"/>
</dbReference>
<evidence type="ECO:0000256" key="2">
    <source>
        <dbReference type="ARBA" id="ARBA00022827"/>
    </source>
</evidence>
<name>A0A0D2AIN5_9PEZI</name>